<dbReference type="InterPro" id="IPR011009">
    <property type="entry name" value="Kinase-like_dom_sf"/>
</dbReference>
<dbReference type="PROSITE" id="PS50011">
    <property type="entry name" value="PROTEIN_KINASE_DOM"/>
    <property type="match status" value="1"/>
</dbReference>
<dbReference type="InterPro" id="IPR000719">
    <property type="entry name" value="Prot_kinase_dom"/>
</dbReference>
<evidence type="ECO:0000313" key="3">
    <source>
        <dbReference type="Proteomes" id="UP000002943"/>
    </source>
</evidence>
<gene>
    <name evidence="2" type="ORF">VIBC2010_16429</name>
</gene>
<keyword evidence="3" id="KW-1185">Reference proteome</keyword>
<proteinExistence type="predicted"/>
<sequence>MTVELLQRGLSADNDMAIKASEYQRSTASIVVEAIVGLLTGGVGAVAFEAYHAYSKSRQQREFTELADTLLQGLQSMPHQESGFDIPYKDGVISVRPQGNNIEVKFGEESATIKDKLIGEVRENLKREIVLKDGAYGKDTVKRALQDGTGTQRSLAIAYLESKTHLHKFDHLDTEQLVEACVSLVEGHLSKDEIESEIDGLQGKKANLLDSECLELIKGWQQKPLSEREKINYVSNIDAREVERSRQSSDEKQIRTLLAEIFLPEKSWQNDTTDPGVRLKSVLVDNAGLLARIYSQPAMLQEAGLPLGLSNVVQNTLDDLKDELRVPAGLVNESTVSIALTSLPTSSYFVLSQNIDNHLDNFEFRSLGGVDLLASLGDLGEGNFQTFLKNIFTHYFDNQAVVDKRAMLSSYLTQSGSKDSEEMKLVSLLKGGGPYLQKVLQLFGDNATGDLKAALDELKTGLNPINKEIVKAITAGIIDKSGGAIDKINISRSLGAASVGETVLANIHWKNRDEPQEVVLKLLRPGIRLRADRELDFFEAEAKKLPGMLKTFQGIAEQIQVEMDLKREADNVRLAQVYNQGFDNLSAMKLVEKVPPSQGYMVLQKAPGTTVKHAFEDLKTKIGNWNPRTSDSTCYTTSSKMASGIEALASKWIEEGIFGSGFYHGDLHSGNIMYSDATGMLTAIDMGNADQMSLVQRRAVFKMVLAAGIGSTEVFVRNYEKVLSNEGREQIVDKREMLTSKTREIMEMVSDPGERIMKILNAANELGLEIPATVSNFSRSQMMLQNAIDKVNDLNQTAILKLESRIRSLAVTAGITEGSIGEIKQHVIRQMEEFKDSLPAEALEVIKPRLDEAIRLSDHYLSESHDEVNFSEVIMKVVKDHKASSVQLAYGDILQLMRR</sequence>
<dbReference type="AlphaFoldDB" id="E3BQP3"/>
<reference evidence="2 3" key="1">
    <citation type="journal article" date="2012" name="Int. J. Syst. Evol. Microbiol.">
        <title>Vibrio caribbeanicus sp. nov., isolated from the marine sponge Scleritoderma cyanea.</title>
        <authorList>
            <person name="Hoffmann M."/>
            <person name="Monday S.R."/>
            <person name="Allard M.W."/>
            <person name="Strain E.A."/>
            <person name="Whittaker P."/>
            <person name="Naum M."/>
            <person name="McCarthy P.J."/>
            <person name="Lopez J.V."/>
            <person name="Fischer M."/>
            <person name="Brown E.W."/>
        </authorList>
    </citation>
    <scope>NUCLEOTIDE SEQUENCE [LARGE SCALE GENOMIC DNA]</scope>
    <source>
        <strain evidence="2 3">ATCC BAA-2122</strain>
    </source>
</reference>
<evidence type="ECO:0000259" key="1">
    <source>
        <dbReference type="PROSITE" id="PS50011"/>
    </source>
</evidence>
<dbReference type="Pfam" id="PF03109">
    <property type="entry name" value="ABC1"/>
    <property type="match status" value="1"/>
</dbReference>
<dbReference type="eggNOG" id="COG0661">
    <property type="taxonomic scope" value="Bacteria"/>
</dbReference>
<dbReference type="Gene3D" id="1.10.510.10">
    <property type="entry name" value="Transferase(Phosphotransferase) domain 1"/>
    <property type="match status" value="1"/>
</dbReference>
<feature type="domain" description="Protein kinase" evidence="1">
    <location>
        <begin position="488"/>
        <end position="854"/>
    </location>
</feature>
<dbReference type="EMBL" id="AEIU01000125">
    <property type="protein sequence ID" value="EFP94629.1"/>
    <property type="molecule type" value="Genomic_DNA"/>
</dbReference>
<protein>
    <recommendedName>
        <fullName evidence="1">Protein kinase domain-containing protein</fullName>
    </recommendedName>
</protein>
<dbReference type="InterPro" id="IPR004147">
    <property type="entry name" value="ABC1_dom"/>
</dbReference>
<accession>E3BQP3</accession>
<dbReference type="Proteomes" id="UP000002943">
    <property type="component" value="Unassembled WGS sequence"/>
</dbReference>
<name>E3BQP3_9VIBR</name>
<dbReference type="STRING" id="796620.VIBC2010_16429"/>
<organism evidence="2 3">
    <name type="scientific">Vibrio caribbeanicus ATCC BAA-2122</name>
    <dbReference type="NCBI Taxonomy" id="796620"/>
    <lineage>
        <taxon>Bacteria</taxon>
        <taxon>Pseudomonadati</taxon>
        <taxon>Pseudomonadota</taxon>
        <taxon>Gammaproteobacteria</taxon>
        <taxon>Vibrionales</taxon>
        <taxon>Vibrionaceae</taxon>
        <taxon>Vibrio</taxon>
    </lineage>
</organism>
<dbReference type="RefSeq" id="WP_009603537.1">
    <property type="nucleotide sequence ID" value="NZ_AEIU01000125.1"/>
</dbReference>
<dbReference type="GO" id="GO:0004672">
    <property type="term" value="F:protein kinase activity"/>
    <property type="evidence" value="ECO:0007669"/>
    <property type="project" value="InterPro"/>
</dbReference>
<comment type="caution">
    <text evidence="2">The sequence shown here is derived from an EMBL/GenBank/DDBJ whole genome shotgun (WGS) entry which is preliminary data.</text>
</comment>
<dbReference type="GO" id="GO:0005524">
    <property type="term" value="F:ATP binding"/>
    <property type="evidence" value="ECO:0007669"/>
    <property type="project" value="InterPro"/>
</dbReference>
<dbReference type="OrthoDB" id="3806873at2"/>
<evidence type="ECO:0000313" key="2">
    <source>
        <dbReference type="EMBL" id="EFP94629.1"/>
    </source>
</evidence>
<dbReference type="SUPFAM" id="SSF56112">
    <property type="entry name" value="Protein kinase-like (PK-like)"/>
    <property type="match status" value="1"/>
</dbReference>